<dbReference type="Proteomes" id="UP000701698">
    <property type="component" value="Unassembled WGS sequence"/>
</dbReference>
<feature type="transmembrane region" description="Helical" evidence="1">
    <location>
        <begin position="71"/>
        <end position="104"/>
    </location>
</feature>
<keyword evidence="1" id="KW-0472">Membrane</keyword>
<sequence>MTVQNLFGLSALTGGVAGGLAIGIVFFAVVLSLLSALAIATPLGTAFGYVTCHYVERRWGYDGLMIWIMALYSVCIAIAAVFIGISVIGALSAVASPLAIWLYVRYRSEALSWGMIALGGLIYLGSVIFTWLVSIGLVG</sequence>
<evidence type="ECO:0000313" key="3">
    <source>
        <dbReference type="Proteomes" id="UP000701698"/>
    </source>
</evidence>
<reference evidence="2" key="1">
    <citation type="submission" date="2020-04" db="EMBL/GenBank/DDBJ databases">
        <authorList>
            <person name="Zhang T."/>
        </authorList>
    </citation>
    <scope>NUCLEOTIDE SEQUENCE</scope>
    <source>
        <strain evidence="2">HKST-UBA01</strain>
    </source>
</reference>
<name>A0A955RQ90_UNCKA</name>
<comment type="caution">
    <text evidence="2">The sequence shown here is derived from an EMBL/GenBank/DDBJ whole genome shotgun (WGS) entry which is preliminary data.</text>
</comment>
<keyword evidence="1" id="KW-1133">Transmembrane helix</keyword>
<gene>
    <name evidence="2" type="ORF">KC571_02205</name>
</gene>
<feature type="transmembrane region" description="Helical" evidence="1">
    <location>
        <begin position="110"/>
        <end position="138"/>
    </location>
</feature>
<evidence type="ECO:0000256" key="1">
    <source>
        <dbReference type="SAM" id="Phobius"/>
    </source>
</evidence>
<accession>A0A955RQ90</accession>
<keyword evidence="1" id="KW-0812">Transmembrane</keyword>
<proteinExistence type="predicted"/>
<feature type="transmembrane region" description="Helical" evidence="1">
    <location>
        <begin position="20"/>
        <end position="50"/>
    </location>
</feature>
<dbReference type="AlphaFoldDB" id="A0A955RQ90"/>
<evidence type="ECO:0000313" key="2">
    <source>
        <dbReference type="EMBL" id="MCA9390192.1"/>
    </source>
</evidence>
<organism evidence="2 3">
    <name type="scientific">candidate division WWE3 bacterium</name>
    <dbReference type="NCBI Taxonomy" id="2053526"/>
    <lineage>
        <taxon>Bacteria</taxon>
        <taxon>Katanobacteria</taxon>
    </lineage>
</organism>
<reference evidence="2" key="2">
    <citation type="journal article" date="2021" name="Microbiome">
        <title>Successional dynamics and alternative stable states in a saline activated sludge microbial community over 9 years.</title>
        <authorList>
            <person name="Wang Y."/>
            <person name="Ye J."/>
            <person name="Ju F."/>
            <person name="Liu L."/>
            <person name="Boyd J.A."/>
            <person name="Deng Y."/>
            <person name="Parks D.H."/>
            <person name="Jiang X."/>
            <person name="Yin X."/>
            <person name="Woodcroft B.J."/>
            <person name="Tyson G.W."/>
            <person name="Hugenholtz P."/>
            <person name="Polz M.F."/>
            <person name="Zhang T."/>
        </authorList>
    </citation>
    <scope>NUCLEOTIDE SEQUENCE</scope>
    <source>
        <strain evidence="2">HKST-UBA01</strain>
    </source>
</reference>
<dbReference type="EMBL" id="JAGQKX010000044">
    <property type="protein sequence ID" value="MCA9390192.1"/>
    <property type="molecule type" value="Genomic_DNA"/>
</dbReference>
<protein>
    <submittedName>
        <fullName evidence="2">Uncharacterized protein</fullName>
    </submittedName>
</protein>